<dbReference type="PANTHER" id="PTHR46124">
    <property type="entry name" value="D-AMINOACYL-TRNA DEACYLASE"/>
    <property type="match status" value="1"/>
</dbReference>
<evidence type="ECO:0000256" key="1">
    <source>
        <dbReference type="ARBA" id="ARBA00022723"/>
    </source>
</evidence>
<dbReference type="Pfam" id="PF01026">
    <property type="entry name" value="TatD_DNase"/>
    <property type="match status" value="1"/>
</dbReference>
<dbReference type="EMBL" id="FPHJ01000055">
    <property type="protein sequence ID" value="SFV67017.1"/>
    <property type="molecule type" value="Genomic_DNA"/>
</dbReference>
<keyword evidence="1" id="KW-0479">Metal-binding</keyword>
<sequence length="248" mass="28674">MIDSHCHLDFEIFDKDLDKIINQNKVSKFIIPAISINNFTKIKKITKTYPQCYGAYGLHPWMIEQHHEEDIIILDNFLNKNTSVAVGEIGIDLFNQFKGSKEKQQWFFIKQLELAQKYKLPIIIHSRKSVDLIYEILKDFKDITGVFHGYSGSLQQAENLITRGFYLGVGSILTYPNTKIRQVIQQIPLEKIILETDAPSHSPNGIKTNHNEPKYLKNIIEAIAEIKQTSIDKIEKITDKNTKELFKI</sequence>
<evidence type="ECO:0000256" key="2">
    <source>
        <dbReference type="ARBA" id="ARBA00022801"/>
    </source>
</evidence>
<dbReference type="AlphaFoldDB" id="A0A1W1CMU6"/>
<accession>A0A1W1CMU6</accession>
<dbReference type="CDD" id="cd01310">
    <property type="entry name" value="TatD_DNAse"/>
    <property type="match status" value="1"/>
</dbReference>
<dbReference type="Gene3D" id="3.20.20.140">
    <property type="entry name" value="Metal-dependent hydrolases"/>
    <property type="match status" value="1"/>
</dbReference>
<dbReference type="InterPro" id="IPR018228">
    <property type="entry name" value="DNase_TatD-rel_CS"/>
</dbReference>
<dbReference type="GO" id="GO:0004536">
    <property type="term" value="F:DNA nuclease activity"/>
    <property type="evidence" value="ECO:0007669"/>
    <property type="project" value="InterPro"/>
</dbReference>
<dbReference type="NCBIfam" id="TIGR00010">
    <property type="entry name" value="YchF/TatD family DNA exonuclease"/>
    <property type="match status" value="1"/>
</dbReference>
<organism evidence="3">
    <name type="scientific">hydrothermal vent metagenome</name>
    <dbReference type="NCBI Taxonomy" id="652676"/>
    <lineage>
        <taxon>unclassified sequences</taxon>
        <taxon>metagenomes</taxon>
        <taxon>ecological metagenomes</taxon>
    </lineage>
</organism>
<keyword evidence="2" id="KW-0378">Hydrolase</keyword>
<evidence type="ECO:0000313" key="3">
    <source>
        <dbReference type="EMBL" id="SFV67017.1"/>
    </source>
</evidence>
<protein>
    <submittedName>
        <fullName evidence="3">Putative deoxyribonuclease YcfH</fullName>
    </submittedName>
</protein>
<dbReference type="InterPro" id="IPR001130">
    <property type="entry name" value="TatD-like"/>
</dbReference>
<proteinExistence type="predicted"/>
<dbReference type="PROSITE" id="PS01137">
    <property type="entry name" value="TATD_1"/>
    <property type="match status" value="1"/>
</dbReference>
<dbReference type="PROSITE" id="PS01091">
    <property type="entry name" value="TATD_3"/>
    <property type="match status" value="1"/>
</dbReference>
<dbReference type="PIRSF" id="PIRSF005902">
    <property type="entry name" value="DNase_TatD"/>
    <property type="match status" value="1"/>
</dbReference>
<name>A0A1W1CMU6_9ZZZZ</name>
<reference evidence="3" key="1">
    <citation type="submission" date="2016-10" db="EMBL/GenBank/DDBJ databases">
        <authorList>
            <person name="de Groot N.N."/>
        </authorList>
    </citation>
    <scope>NUCLEOTIDE SEQUENCE</scope>
</reference>
<dbReference type="FunFam" id="3.20.20.140:FF:000005">
    <property type="entry name" value="TatD family hydrolase"/>
    <property type="match status" value="1"/>
</dbReference>
<dbReference type="GO" id="GO:0046872">
    <property type="term" value="F:metal ion binding"/>
    <property type="evidence" value="ECO:0007669"/>
    <property type="project" value="UniProtKB-KW"/>
</dbReference>
<dbReference type="SUPFAM" id="SSF51556">
    <property type="entry name" value="Metallo-dependent hydrolases"/>
    <property type="match status" value="1"/>
</dbReference>
<dbReference type="PANTHER" id="PTHR46124:SF4">
    <property type="entry name" value="HYDROLASE TATD"/>
    <property type="match status" value="1"/>
</dbReference>
<dbReference type="GO" id="GO:0016788">
    <property type="term" value="F:hydrolase activity, acting on ester bonds"/>
    <property type="evidence" value="ECO:0007669"/>
    <property type="project" value="InterPro"/>
</dbReference>
<dbReference type="InterPro" id="IPR015991">
    <property type="entry name" value="TatD/YcfH-like"/>
</dbReference>
<dbReference type="GO" id="GO:0005829">
    <property type="term" value="C:cytosol"/>
    <property type="evidence" value="ECO:0007669"/>
    <property type="project" value="TreeGrafter"/>
</dbReference>
<dbReference type="InterPro" id="IPR032466">
    <property type="entry name" value="Metal_Hydrolase"/>
</dbReference>
<gene>
    <name evidence="3" type="ORF">MNB_SUP05-5-870</name>
</gene>